<comment type="caution">
    <text evidence="1">The sequence shown here is derived from an EMBL/GenBank/DDBJ whole genome shotgun (WGS) entry which is preliminary data.</text>
</comment>
<gene>
    <name evidence="1" type="ORF">EZS27_020512</name>
</gene>
<accession>A0A5J4RBS1</accession>
<reference evidence="1" key="1">
    <citation type="submission" date="2019-03" db="EMBL/GenBank/DDBJ databases">
        <title>Single cell metagenomics reveals metabolic interactions within the superorganism composed of flagellate Streblomastix strix and complex community of Bacteroidetes bacteria on its surface.</title>
        <authorList>
            <person name="Treitli S.C."/>
            <person name="Kolisko M."/>
            <person name="Husnik F."/>
            <person name="Keeling P."/>
            <person name="Hampl V."/>
        </authorList>
    </citation>
    <scope>NUCLEOTIDE SEQUENCE</scope>
    <source>
        <strain evidence="1">STM</strain>
    </source>
</reference>
<organism evidence="1">
    <name type="scientific">termite gut metagenome</name>
    <dbReference type="NCBI Taxonomy" id="433724"/>
    <lineage>
        <taxon>unclassified sequences</taxon>
        <taxon>metagenomes</taxon>
        <taxon>organismal metagenomes</taxon>
    </lineage>
</organism>
<sequence length="101" mass="12339">MLDFNERFYKKNFTNDDENDTYNFVLTSYKQLQISIKDGIFKSSIVKLVENNTIDTIILEIKPIRYVHELFRFDKFFKSDNFPLREKVIEYFEKYLPSKFI</sequence>
<protein>
    <submittedName>
        <fullName evidence="1">Uncharacterized protein</fullName>
    </submittedName>
</protein>
<name>A0A5J4RBS1_9ZZZZ</name>
<dbReference type="EMBL" id="SNRY01001453">
    <property type="protein sequence ID" value="KAA6330824.1"/>
    <property type="molecule type" value="Genomic_DNA"/>
</dbReference>
<proteinExistence type="predicted"/>
<dbReference type="AlphaFoldDB" id="A0A5J4RBS1"/>
<evidence type="ECO:0000313" key="1">
    <source>
        <dbReference type="EMBL" id="KAA6330824.1"/>
    </source>
</evidence>